<reference evidence="1" key="1">
    <citation type="journal article" date="2021" name="Proc. Natl. Acad. Sci. U.S.A.">
        <title>A Catalog of Tens of Thousands of Viruses from Human Metagenomes Reveals Hidden Associations with Chronic Diseases.</title>
        <authorList>
            <person name="Tisza M.J."/>
            <person name="Buck C.B."/>
        </authorList>
    </citation>
    <scope>NUCLEOTIDE SEQUENCE</scope>
    <source>
        <strain evidence="1">Ctf8W5</strain>
    </source>
</reference>
<proteinExistence type="predicted"/>
<dbReference type="EMBL" id="BK015597">
    <property type="protein sequence ID" value="DAE14994.1"/>
    <property type="molecule type" value="Genomic_DNA"/>
</dbReference>
<sequence>MRTIDELISYMDWTDDINYAELLQLKNVYLNNHNLDAFIEAQQAALGMYAEAKDAFSRSHLSIEELHLIQEHLLSNLWHYEK</sequence>
<organism evidence="1">
    <name type="scientific">Siphoviridae sp. ctf8W5</name>
    <dbReference type="NCBI Taxonomy" id="2825595"/>
    <lineage>
        <taxon>Viruses</taxon>
        <taxon>Duplodnaviria</taxon>
        <taxon>Heunggongvirae</taxon>
        <taxon>Uroviricota</taxon>
        <taxon>Caudoviricetes</taxon>
    </lineage>
</organism>
<name>A0A8S5Q7R6_9CAUD</name>
<evidence type="ECO:0000313" key="1">
    <source>
        <dbReference type="EMBL" id="DAE14994.1"/>
    </source>
</evidence>
<accession>A0A8S5Q7R6</accession>
<protein>
    <submittedName>
        <fullName evidence="1">Uncharacterized protein</fullName>
    </submittedName>
</protein>